<dbReference type="Proteomes" id="UP001057702">
    <property type="component" value="Unassembled WGS sequence"/>
</dbReference>
<dbReference type="EMBL" id="JANFNG010000028">
    <property type="protein sequence ID" value="MCQ4083961.1"/>
    <property type="molecule type" value="Genomic_DNA"/>
</dbReference>
<organism evidence="1 2">
    <name type="scientific">Streptomyces humicola</name>
    <dbReference type="NCBI Taxonomy" id="2953240"/>
    <lineage>
        <taxon>Bacteria</taxon>
        <taxon>Bacillati</taxon>
        <taxon>Actinomycetota</taxon>
        <taxon>Actinomycetes</taxon>
        <taxon>Kitasatosporales</taxon>
        <taxon>Streptomycetaceae</taxon>
        <taxon>Streptomyces</taxon>
    </lineage>
</organism>
<proteinExistence type="predicted"/>
<protein>
    <recommendedName>
        <fullName evidence="3">Secreted protein</fullName>
    </recommendedName>
</protein>
<reference evidence="1" key="1">
    <citation type="submission" date="2022-06" db="EMBL/GenBank/DDBJ databases">
        <title>Draft genome sequence of Streptomyces sp. RB6PN25 isolated from peat swamp forest in Thailand.</title>
        <authorList>
            <person name="Duangmal K."/>
            <person name="Klaysubun C."/>
        </authorList>
    </citation>
    <scope>NUCLEOTIDE SEQUENCE</scope>
    <source>
        <strain evidence="1">RB6PN25</strain>
    </source>
</reference>
<accession>A0ABT1Q215</accession>
<comment type="caution">
    <text evidence="1">The sequence shown here is derived from an EMBL/GenBank/DDBJ whole genome shotgun (WGS) entry which is preliminary data.</text>
</comment>
<sequence length="196" mass="21468">MNDTVAVALITSLSTLTAAGLAGSVSAWTANKQLRHQALLAREERAEQRATDHRQMRREAYERFLSHADAAYRVLDERWLARLPAESQHGGSGFAARRALDEAYIRVRLVGPEDVAERGAAVVRGIGNEFHQHARVVNSHPDTEDCVVDLDPSARAQALRVRGATTGEFVAAARRALGGEFSLSPDVPAEEPRPRR</sequence>
<evidence type="ECO:0000313" key="1">
    <source>
        <dbReference type="EMBL" id="MCQ4083961.1"/>
    </source>
</evidence>
<dbReference type="RefSeq" id="WP_255922997.1">
    <property type="nucleotide sequence ID" value="NZ_JANFNG010000028.1"/>
</dbReference>
<evidence type="ECO:0000313" key="2">
    <source>
        <dbReference type="Proteomes" id="UP001057702"/>
    </source>
</evidence>
<keyword evidence="2" id="KW-1185">Reference proteome</keyword>
<evidence type="ECO:0008006" key="3">
    <source>
        <dbReference type="Google" id="ProtNLM"/>
    </source>
</evidence>
<gene>
    <name evidence="1" type="ORF">NGB36_26085</name>
</gene>
<name>A0ABT1Q215_9ACTN</name>